<proteinExistence type="inferred from homology"/>
<name>A0A7J5ZMV8_AMEME</name>
<comment type="similarity">
    <text evidence="1">Belongs to the STXBP/unc-18/SEC1 family.</text>
</comment>
<dbReference type="AlphaFoldDB" id="A0A7J5ZMV8"/>
<dbReference type="OrthoDB" id="549905at2759"/>
<dbReference type="InterPro" id="IPR036045">
    <property type="entry name" value="Sec1-like_sf"/>
</dbReference>
<dbReference type="InterPro" id="IPR001619">
    <property type="entry name" value="Sec1-like"/>
</dbReference>
<dbReference type="GO" id="GO:0015031">
    <property type="term" value="P:protein transport"/>
    <property type="evidence" value="ECO:0007669"/>
    <property type="project" value="UniProtKB-KW"/>
</dbReference>
<sequence>MLSADVFTSFPGQMWEKVLSKVNKAVVFMDAACAESLHWSGGAALLLDAGARNVKRFSSFEAGEDNEPKAVFVVSTLLRGRTADIIKDVVSLSRFRYCVVFTAVPHSLHLLADGVSAELEGNAAFTRFEHKLCEWMGNAEYTAEVVHAPVHFARVSSQLLIAPAFADLFPLLDMDLISINRKRQEKRRFASLTDLDMHSLPNELQVKVRALVSALNTLFESSNAREESFTVGPMSRLIAAELANHPQAKTRRKSSAHKASVVFIDRTLDLTGAVGHHGDSLVEKILSVLPPLPGHVTDVQVDMLELTHLQRTAEAQGVEAQGVLAPGCLGQTQSAVARSLWETMLVAKQKEAVMEVRRQLVEAASKENLPIKMSLGRVTGEQLSTYAQLFRDSWPALENHCGLLQLALGTAQTLRNPALTQWDACLAFERLLLQALGESELSDVLKQFLPLMKFRSGTKTSSESGSADFSLDELLLLLVYVYSLAQETQASGTQDKEKVEREIIGALTLLLTQQTTLSPLVQGITGVSSPDELTTEHAHTAVERVFETLSSLGRAREHLKQLRSVYNAGDGAHQAAYRPFVKQVLEEIFNPSRTECPDIEHASGGLTDLLKTGFSMFMKVNRPHPSDHSLLLLFMVGGVTASEIRLIREVVSTHKAGTQVLVISTRLLRPADIPHLLFSTDRLSPDIGV</sequence>
<keyword evidence="2" id="KW-0813">Transport</keyword>
<evidence type="ECO:0000313" key="4">
    <source>
        <dbReference type="Proteomes" id="UP000593565"/>
    </source>
</evidence>
<dbReference type="Gene3D" id="3.40.50.1910">
    <property type="match status" value="1"/>
</dbReference>
<evidence type="ECO:0000313" key="3">
    <source>
        <dbReference type="EMBL" id="KAF4070917.1"/>
    </source>
</evidence>
<protein>
    <recommendedName>
        <fullName evidence="5">Sec1 family domain-containing protein 2</fullName>
    </recommendedName>
</protein>
<dbReference type="InterPro" id="IPR027482">
    <property type="entry name" value="Sec1-like_dom2"/>
</dbReference>
<accession>A0A7J5ZMV8</accession>
<evidence type="ECO:0000256" key="1">
    <source>
        <dbReference type="ARBA" id="ARBA00009884"/>
    </source>
</evidence>
<dbReference type="Proteomes" id="UP000593565">
    <property type="component" value="Unassembled WGS sequence"/>
</dbReference>
<evidence type="ECO:0008006" key="5">
    <source>
        <dbReference type="Google" id="ProtNLM"/>
    </source>
</evidence>
<keyword evidence="4" id="KW-1185">Reference proteome</keyword>
<dbReference type="GO" id="GO:0016192">
    <property type="term" value="P:vesicle-mediated transport"/>
    <property type="evidence" value="ECO:0007669"/>
    <property type="project" value="InterPro"/>
</dbReference>
<gene>
    <name evidence="3" type="ORF">AMELA_G00278970</name>
</gene>
<dbReference type="SUPFAM" id="SSF56815">
    <property type="entry name" value="Sec1/munc18-like (SM) proteins"/>
    <property type="match status" value="1"/>
</dbReference>
<comment type="caution">
    <text evidence="3">The sequence shown here is derived from an EMBL/GenBank/DDBJ whole genome shotgun (WGS) entry which is preliminary data.</text>
</comment>
<organism evidence="3 4">
    <name type="scientific">Ameiurus melas</name>
    <name type="common">Black bullhead</name>
    <name type="synonym">Silurus melas</name>
    <dbReference type="NCBI Taxonomy" id="219545"/>
    <lineage>
        <taxon>Eukaryota</taxon>
        <taxon>Metazoa</taxon>
        <taxon>Chordata</taxon>
        <taxon>Craniata</taxon>
        <taxon>Vertebrata</taxon>
        <taxon>Euteleostomi</taxon>
        <taxon>Actinopterygii</taxon>
        <taxon>Neopterygii</taxon>
        <taxon>Teleostei</taxon>
        <taxon>Ostariophysi</taxon>
        <taxon>Siluriformes</taxon>
        <taxon>Ictaluridae</taxon>
        <taxon>Ameiurus</taxon>
    </lineage>
</organism>
<dbReference type="EMBL" id="JAAGNN010000028">
    <property type="protein sequence ID" value="KAF4070917.1"/>
    <property type="molecule type" value="Genomic_DNA"/>
</dbReference>
<reference evidence="3 4" key="1">
    <citation type="submission" date="2020-02" db="EMBL/GenBank/DDBJ databases">
        <title>A chromosome-scale genome assembly of the black bullhead catfish (Ameiurus melas).</title>
        <authorList>
            <person name="Wen M."/>
            <person name="Zham M."/>
            <person name="Cabau C."/>
            <person name="Klopp C."/>
            <person name="Donnadieu C."/>
            <person name="Roques C."/>
            <person name="Bouchez O."/>
            <person name="Lampietro C."/>
            <person name="Jouanno E."/>
            <person name="Herpin A."/>
            <person name="Louis A."/>
            <person name="Berthelot C."/>
            <person name="Parey E."/>
            <person name="Roest-Crollius H."/>
            <person name="Braasch I."/>
            <person name="Postlethwait J."/>
            <person name="Robinson-Rechavi M."/>
            <person name="Echchiki A."/>
            <person name="Begum T."/>
            <person name="Montfort J."/>
            <person name="Schartl M."/>
            <person name="Bobe J."/>
            <person name="Guiguen Y."/>
        </authorList>
    </citation>
    <scope>NUCLEOTIDE SEQUENCE [LARGE SCALE GENOMIC DNA]</scope>
    <source>
        <strain evidence="3">M_S1</strain>
        <tissue evidence="3">Blood</tissue>
    </source>
</reference>
<evidence type="ECO:0000256" key="2">
    <source>
        <dbReference type="ARBA" id="ARBA00022927"/>
    </source>
</evidence>
<dbReference type="PANTHER" id="PTHR11679">
    <property type="entry name" value="VESICLE PROTEIN SORTING-ASSOCIATED"/>
    <property type="match status" value="1"/>
</dbReference>
<keyword evidence="2" id="KW-0653">Protein transport</keyword>